<evidence type="ECO:0000256" key="1">
    <source>
        <dbReference type="ARBA" id="ARBA00010838"/>
    </source>
</evidence>
<protein>
    <submittedName>
        <fullName evidence="3">PREDICTED: beta-glucosidase</fullName>
    </submittedName>
</protein>
<name>A0A5E4GCB3_PRUDU</name>
<organism evidence="3 4">
    <name type="scientific">Prunus dulcis</name>
    <name type="common">Almond</name>
    <name type="synonym">Amygdalus dulcis</name>
    <dbReference type="NCBI Taxonomy" id="3755"/>
    <lineage>
        <taxon>Eukaryota</taxon>
        <taxon>Viridiplantae</taxon>
        <taxon>Streptophyta</taxon>
        <taxon>Embryophyta</taxon>
        <taxon>Tracheophyta</taxon>
        <taxon>Spermatophyta</taxon>
        <taxon>Magnoliopsida</taxon>
        <taxon>eudicotyledons</taxon>
        <taxon>Gunneridae</taxon>
        <taxon>Pentapetalae</taxon>
        <taxon>rosids</taxon>
        <taxon>fabids</taxon>
        <taxon>Rosales</taxon>
        <taxon>Rosaceae</taxon>
        <taxon>Amygdaloideae</taxon>
        <taxon>Amygdaleae</taxon>
        <taxon>Prunus</taxon>
    </lineage>
</organism>
<dbReference type="PANTHER" id="PTHR10353">
    <property type="entry name" value="GLYCOSYL HYDROLASE"/>
    <property type="match status" value="1"/>
</dbReference>
<evidence type="ECO:0000313" key="3">
    <source>
        <dbReference type="EMBL" id="VVA37293.1"/>
    </source>
</evidence>
<dbReference type="InParanoid" id="A0A5E4GCB3"/>
<dbReference type="InterPro" id="IPR017853">
    <property type="entry name" value="GH"/>
</dbReference>
<accession>A0A5E4GCB3</accession>
<dbReference type="Gramene" id="VVA37293">
    <property type="protein sequence ID" value="VVA37293"/>
    <property type="gene ID" value="Prudul26B020222"/>
</dbReference>
<dbReference type="Gene3D" id="3.20.20.80">
    <property type="entry name" value="Glycosidases"/>
    <property type="match status" value="1"/>
</dbReference>
<dbReference type="InterPro" id="IPR001360">
    <property type="entry name" value="Glyco_hydro_1"/>
</dbReference>
<sequence>NGSNVRGYFIWSFLDSLELLDGYESGYGLYYIDLDDPDLRRQPKLSAHWYSQFLKRKNVISLDGFIKSLSHDRVQ</sequence>
<dbReference type="GO" id="GO:0005975">
    <property type="term" value="P:carbohydrate metabolic process"/>
    <property type="evidence" value="ECO:0007669"/>
    <property type="project" value="InterPro"/>
</dbReference>
<reference evidence="4" key="1">
    <citation type="journal article" date="2020" name="Plant J.">
        <title>Transposons played a major role in the diversification between the closely related almond and peach genomes: results from the almond genome sequence.</title>
        <authorList>
            <person name="Alioto T."/>
            <person name="Alexiou K.G."/>
            <person name="Bardil A."/>
            <person name="Barteri F."/>
            <person name="Castanera R."/>
            <person name="Cruz F."/>
            <person name="Dhingra A."/>
            <person name="Duval H."/>
            <person name="Fernandez I Marti A."/>
            <person name="Frias L."/>
            <person name="Galan B."/>
            <person name="Garcia J.L."/>
            <person name="Howad W."/>
            <person name="Gomez-Garrido J."/>
            <person name="Gut M."/>
            <person name="Julca I."/>
            <person name="Morata J."/>
            <person name="Puigdomenech P."/>
            <person name="Ribeca P."/>
            <person name="Rubio Cabetas M.J."/>
            <person name="Vlasova A."/>
            <person name="Wirthensohn M."/>
            <person name="Garcia-Mas J."/>
            <person name="Gabaldon T."/>
            <person name="Casacuberta J.M."/>
            <person name="Arus P."/>
        </authorList>
    </citation>
    <scope>NUCLEOTIDE SEQUENCE [LARGE SCALE GENOMIC DNA]</scope>
    <source>
        <strain evidence="4">cv. Texas</strain>
    </source>
</reference>
<dbReference type="EMBL" id="CABIKO010000523">
    <property type="protein sequence ID" value="VVA37293.1"/>
    <property type="molecule type" value="Genomic_DNA"/>
</dbReference>
<dbReference type="PRINTS" id="PR00131">
    <property type="entry name" value="GLHYDRLASE1"/>
</dbReference>
<dbReference type="AlphaFoldDB" id="A0A5E4GCB3"/>
<evidence type="ECO:0000313" key="4">
    <source>
        <dbReference type="Proteomes" id="UP000327085"/>
    </source>
</evidence>
<dbReference type="GO" id="GO:0008422">
    <property type="term" value="F:beta-glucosidase activity"/>
    <property type="evidence" value="ECO:0007669"/>
    <property type="project" value="TreeGrafter"/>
</dbReference>
<feature type="non-terminal residue" evidence="3">
    <location>
        <position position="1"/>
    </location>
</feature>
<dbReference type="Proteomes" id="UP000327085">
    <property type="component" value="Chromosome 6"/>
</dbReference>
<dbReference type="PANTHER" id="PTHR10353:SF29">
    <property type="entry name" value="BETA-GLUCOSIDASE 11"/>
    <property type="match status" value="1"/>
</dbReference>
<gene>
    <name evidence="3" type="ORF">ALMOND_2B020222</name>
</gene>
<dbReference type="SUPFAM" id="SSF51445">
    <property type="entry name" value="(Trans)glycosidases"/>
    <property type="match status" value="1"/>
</dbReference>
<comment type="similarity">
    <text evidence="1 2">Belongs to the glycosyl hydrolase 1 family.</text>
</comment>
<dbReference type="Pfam" id="PF00232">
    <property type="entry name" value="Glyco_hydro_1"/>
    <property type="match status" value="1"/>
</dbReference>
<dbReference type="OMA" id="DEVNNDR"/>
<proteinExistence type="inferred from homology"/>
<evidence type="ECO:0000256" key="2">
    <source>
        <dbReference type="RuleBase" id="RU003690"/>
    </source>
</evidence>